<evidence type="ECO:0000256" key="6">
    <source>
        <dbReference type="SAM" id="Phobius"/>
    </source>
</evidence>
<sequence length="284" mass="31686">MNATDYFLNPYNWSFTGLLALVLVLLLYLLLLKTSNTQKVLFCSASLLIYLVLGSPIADLDNYGLHSVSMLQHIILLMVSPILILKSLPLKAIDNKFFNIIPLFNNPKKYFIITWVIGAIAMWTGHFLSAAMMSSKYGIAICGITASKNSWLAHFPETPVFVLLFVAGFLLALPVFHPNKSKRLHPLKSVVYLFTACVSCSALGLYVTFMANSASMLEAIPVFATFRNPVPMSVRTDQELAGLMMWVPGCILYVLSSVEIMLHWYDANPDIDKKQLIEVPISDK</sequence>
<keyword evidence="8" id="KW-1185">Reference proteome</keyword>
<feature type="transmembrane region" description="Helical" evidence="6">
    <location>
        <begin position="70"/>
        <end position="89"/>
    </location>
</feature>
<evidence type="ECO:0000313" key="7">
    <source>
        <dbReference type="EMBL" id="GGG49295.1"/>
    </source>
</evidence>
<evidence type="ECO:0008006" key="9">
    <source>
        <dbReference type="Google" id="ProtNLM"/>
    </source>
</evidence>
<feature type="transmembrane region" description="Helical" evidence="6">
    <location>
        <begin position="40"/>
        <end position="58"/>
    </location>
</feature>
<keyword evidence="5 6" id="KW-0472">Membrane</keyword>
<evidence type="ECO:0000256" key="4">
    <source>
        <dbReference type="ARBA" id="ARBA00022989"/>
    </source>
</evidence>
<protein>
    <recommendedName>
        <fullName evidence="9">Cytochrome c oxidase assembly protein</fullName>
    </recommendedName>
</protein>
<feature type="transmembrane region" description="Helical" evidence="6">
    <location>
        <begin position="189"/>
        <end position="209"/>
    </location>
</feature>
<dbReference type="InterPro" id="IPR019108">
    <property type="entry name" value="Caa3_assmbl_CtaG-rel"/>
</dbReference>
<dbReference type="GO" id="GO:0005886">
    <property type="term" value="C:plasma membrane"/>
    <property type="evidence" value="ECO:0007669"/>
    <property type="project" value="UniProtKB-SubCell"/>
</dbReference>
<name>A0A917LQI5_9FLAO</name>
<evidence type="ECO:0000256" key="3">
    <source>
        <dbReference type="ARBA" id="ARBA00022692"/>
    </source>
</evidence>
<dbReference type="AlphaFoldDB" id="A0A917LQI5"/>
<comment type="subcellular location">
    <subcellularLocation>
        <location evidence="1">Cell membrane</location>
        <topology evidence="1">Multi-pass membrane protein</topology>
    </subcellularLocation>
</comment>
<dbReference type="Pfam" id="PF09678">
    <property type="entry name" value="Caa3_CtaG"/>
    <property type="match status" value="1"/>
</dbReference>
<keyword evidence="3 6" id="KW-0812">Transmembrane</keyword>
<feature type="transmembrane region" description="Helical" evidence="6">
    <location>
        <begin position="243"/>
        <end position="265"/>
    </location>
</feature>
<dbReference type="Proteomes" id="UP000625976">
    <property type="component" value="Unassembled WGS sequence"/>
</dbReference>
<evidence type="ECO:0000256" key="1">
    <source>
        <dbReference type="ARBA" id="ARBA00004651"/>
    </source>
</evidence>
<organism evidence="7 8">
    <name type="scientific">Bizionia arctica</name>
    <dbReference type="NCBI Taxonomy" id="1495645"/>
    <lineage>
        <taxon>Bacteria</taxon>
        <taxon>Pseudomonadati</taxon>
        <taxon>Bacteroidota</taxon>
        <taxon>Flavobacteriia</taxon>
        <taxon>Flavobacteriales</taxon>
        <taxon>Flavobacteriaceae</taxon>
        <taxon>Bizionia</taxon>
    </lineage>
</organism>
<reference evidence="7" key="2">
    <citation type="submission" date="2020-09" db="EMBL/GenBank/DDBJ databases">
        <authorList>
            <person name="Sun Q."/>
            <person name="Zhou Y."/>
        </authorList>
    </citation>
    <scope>NUCLEOTIDE SEQUENCE</scope>
    <source>
        <strain evidence="7">CGMCC 1.12751</strain>
    </source>
</reference>
<evidence type="ECO:0000313" key="8">
    <source>
        <dbReference type="Proteomes" id="UP000625976"/>
    </source>
</evidence>
<proteinExistence type="predicted"/>
<dbReference type="EMBL" id="BMFQ01000002">
    <property type="protein sequence ID" value="GGG49295.1"/>
    <property type="molecule type" value="Genomic_DNA"/>
</dbReference>
<reference evidence="7" key="1">
    <citation type="journal article" date="2014" name="Int. J. Syst. Evol. Microbiol.">
        <title>Complete genome sequence of Corynebacterium casei LMG S-19264T (=DSM 44701T), isolated from a smear-ripened cheese.</title>
        <authorList>
            <consortium name="US DOE Joint Genome Institute (JGI-PGF)"/>
            <person name="Walter F."/>
            <person name="Albersmeier A."/>
            <person name="Kalinowski J."/>
            <person name="Ruckert C."/>
        </authorList>
    </citation>
    <scope>NUCLEOTIDE SEQUENCE</scope>
    <source>
        <strain evidence="7">CGMCC 1.12751</strain>
    </source>
</reference>
<feature type="transmembrane region" description="Helical" evidence="6">
    <location>
        <begin position="110"/>
        <end position="128"/>
    </location>
</feature>
<dbReference type="RefSeq" id="WP_188464480.1">
    <property type="nucleotide sequence ID" value="NZ_BMFQ01000002.1"/>
</dbReference>
<feature type="transmembrane region" description="Helical" evidence="6">
    <location>
        <begin position="12"/>
        <end position="31"/>
    </location>
</feature>
<keyword evidence="2" id="KW-1003">Cell membrane</keyword>
<gene>
    <name evidence="7" type="ORF">GCM10010976_20720</name>
</gene>
<keyword evidence="4 6" id="KW-1133">Transmembrane helix</keyword>
<evidence type="ECO:0000256" key="2">
    <source>
        <dbReference type="ARBA" id="ARBA00022475"/>
    </source>
</evidence>
<comment type="caution">
    <text evidence="7">The sequence shown here is derived from an EMBL/GenBank/DDBJ whole genome shotgun (WGS) entry which is preliminary data.</text>
</comment>
<feature type="transmembrane region" description="Helical" evidence="6">
    <location>
        <begin position="158"/>
        <end position="177"/>
    </location>
</feature>
<evidence type="ECO:0000256" key="5">
    <source>
        <dbReference type="ARBA" id="ARBA00023136"/>
    </source>
</evidence>
<accession>A0A917LQI5</accession>